<sequence>MDKTNPSPETDHQPPETDHQPPETDHQPPETDHQPSETGHQPSETVTARIIIRGIVQGVYFRVSTRNIARKYSVYGWVRNNKDSSVEAVFEGRREDVESALAWCKEGPPGARVDETHVSWTGKIENFKSFHVDYESS</sequence>
<evidence type="ECO:0000259" key="2">
    <source>
        <dbReference type="PROSITE" id="PS51160"/>
    </source>
</evidence>
<dbReference type="InterPro" id="IPR020456">
    <property type="entry name" value="Acylphosphatase"/>
</dbReference>
<evidence type="ECO:0000256" key="1">
    <source>
        <dbReference type="SAM" id="MobiDB-lite"/>
    </source>
</evidence>
<feature type="domain" description="Acylphosphatase-like" evidence="2">
    <location>
        <begin position="47"/>
        <end position="134"/>
    </location>
</feature>
<name>A0A3B0QTU9_9ZZZZ</name>
<evidence type="ECO:0000313" key="3">
    <source>
        <dbReference type="EMBL" id="VAV83761.1"/>
    </source>
</evidence>
<dbReference type="EMBL" id="UOEA01000050">
    <property type="protein sequence ID" value="VAV83761.1"/>
    <property type="molecule type" value="Genomic_DNA"/>
</dbReference>
<proteinExistence type="predicted"/>
<keyword evidence="3" id="KW-0378">Hydrolase</keyword>
<protein>
    <submittedName>
        <fullName evidence="3">Acylphosphate phosphohydrolase, putative</fullName>
        <ecNumber evidence="3">3.6.1.7</ecNumber>
    </submittedName>
</protein>
<feature type="region of interest" description="Disordered" evidence="1">
    <location>
        <begin position="1"/>
        <end position="46"/>
    </location>
</feature>
<dbReference type="AlphaFoldDB" id="A0A3B0QTU9"/>
<dbReference type="EC" id="3.6.1.7" evidence="3"/>
<dbReference type="InterPro" id="IPR036046">
    <property type="entry name" value="Acylphosphatase-like_dom_sf"/>
</dbReference>
<accession>A0A3B0QTU9</accession>
<dbReference type="GO" id="GO:0003998">
    <property type="term" value="F:acylphosphatase activity"/>
    <property type="evidence" value="ECO:0007669"/>
    <property type="project" value="UniProtKB-EC"/>
</dbReference>
<dbReference type="Gene3D" id="3.30.70.100">
    <property type="match status" value="1"/>
</dbReference>
<gene>
    <name evidence="3" type="ORF">MNBD_DELTA01-533</name>
</gene>
<dbReference type="Pfam" id="PF00708">
    <property type="entry name" value="Acylphosphatase"/>
    <property type="match status" value="1"/>
</dbReference>
<feature type="compositionally biased region" description="Basic and acidic residues" evidence="1">
    <location>
        <begin position="1"/>
        <end position="35"/>
    </location>
</feature>
<organism evidence="3">
    <name type="scientific">hydrothermal vent metagenome</name>
    <dbReference type="NCBI Taxonomy" id="652676"/>
    <lineage>
        <taxon>unclassified sequences</taxon>
        <taxon>metagenomes</taxon>
        <taxon>ecological metagenomes</taxon>
    </lineage>
</organism>
<dbReference type="SUPFAM" id="SSF54975">
    <property type="entry name" value="Acylphosphatase/BLUF domain-like"/>
    <property type="match status" value="1"/>
</dbReference>
<dbReference type="InterPro" id="IPR017968">
    <property type="entry name" value="Acylphosphatase_CS"/>
</dbReference>
<dbReference type="PROSITE" id="PS00150">
    <property type="entry name" value="ACYLPHOSPHATASE_1"/>
    <property type="match status" value="1"/>
</dbReference>
<feature type="compositionally biased region" description="Polar residues" evidence="1">
    <location>
        <begin position="36"/>
        <end position="46"/>
    </location>
</feature>
<dbReference type="PROSITE" id="PS51160">
    <property type="entry name" value="ACYLPHOSPHATASE_3"/>
    <property type="match status" value="1"/>
</dbReference>
<dbReference type="InterPro" id="IPR001792">
    <property type="entry name" value="Acylphosphatase-like_dom"/>
</dbReference>
<dbReference type="PANTHER" id="PTHR47268:SF4">
    <property type="entry name" value="ACYLPHOSPHATASE"/>
    <property type="match status" value="1"/>
</dbReference>
<reference evidence="3" key="1">
    <citation type="submission" date="2018-06" db="EMBL/GenBank/DDBJ databases">
        <authorList>
            <person name="Zhirakovskaya E."/>
        </authorList>
    </citation>
    <scope>NUCLEOTIDE SEQUENCE</scope>
</reference>
<dbReference type="PANTHER" id="PTHR47268">
    <property type="entry name" value="ACYLPHOSPHATASE"/>
    <property type="match status" value="1"/>
</dbReference>